<proteinExistence type="predicted"/>
<dbReference type="OrthoDB" id="39787at10239"/>
<sequence>MNRNMVSTTVTLLLAMLLSACSDRPSMKEADTYLLAQAQQVKINSYRDSLLHAKEGLTQVIPPLKNPNPVAPTRLSPELAKFLLENDCMTAEDFKYCYHLTRLRLIGTSKMLDEANDKIYAGQVTINGLIDNIDAVVQGIGDLK</sequence>
<name>A0A223LHX8_9CAUD</name>
<reference evidence="2" key="1">
    <citation type="submission" date="2017-07" db="EMBL/GenBank/DDBJ databases">
        <authorList>
            <person name="Putnam M.J."/>
            <person name="Sharma R."/>
            <person name="Kruger J.L."/>
            <person name="Berg J.A."/>
            <person name="Payne A.M."/>
            <person name="Fajardo C.P."/>
            <person name="Breakwell D.P."/>
            <person name="Hope S."/>
            <person name="Grose J.H."/>
        </authorList>
    </citation>
    <scope>NUCLEOTIDE SEQUENCE [LARGE SCALE GENOMIC DNA]</scope>
</reference>
<evidence type="ECO:0000313" key="1">
    <source>
        <dbReference type="EMBL" id="ASU03575.1"/>
    </source>
</evidence>
<gene>
    <name evidence="1" type="ORF">RISINGSUN_95</name>
</gene>
<dbReference type="EMBL" id="MF459646">
    <property type="protein sequence ID" value="ASU03575.1"/>
    <property type="molecule type" value="Genomic_DNA"/>
</dbReference>
<organism evidence="1 2">
    <name type="scientific">Erwinia phage vB_EamM_RisingSun</name>
    <dbReference type="NCBI Taxonomy" id="2026080"/>
    <lineage>
        <taxon>Viruses</taxon>
        <taxon>Duplodnaviria</taxon>
        <taxon>Heunggongvirae</taxon>
        <taxon>Uroviricota</taxon>
        <taxon>Caudoviricetes</taxon>
        <taxon>Chimalliviridae</taxon>
        <taxon>Risingsunvirus</taxon>
        <taxon>Risingsunvirus risingsun</taxon>
    </lineage>
</organism>
<protein>
    <recommendedName>
        <fullName evidence="3">Lipoprotein</fullName>
    </recommendedName>
</protein>
<evidence type="ECO:0008006" key="3">
    <source>
        <dbReference type="Google" id="ProtNLM"/>
    </source>
</evidence>
<dbReference type="PROSITE" id="PS51257">
    <property type="entry name" value="PROKAR_LIPOPROTEIN"/>
    <property type="match status" value="1"/>
</dbReference>
<accession>A0A223LHX8</accession>
<dbReference type="Proteomes" id="UP000225553">
    <property type="component" value="Segment"/>
</dbReference>
<evidence type="ECO:0000313" key="2">
    <source>
        <dbReference type="Proteomes" id="UP000225553"/>
    </source>
</evidence>
<keyword evidence="2" id="KW-1185">Reference proteome</keyword>